<dbReference type="PANTHER" id="PTHR30346:SF28">
    <property type="entry name" value="HTH-TYPE TRANSCRIPTIONAL REGULATOR CYNR"/>
    <property type="match status" value="1"/>
</dbReference>
<evidence type="ECO:0000259" key="5">
    <source>
        <dbReference type="PROSITE" id="PS50931"/>
    </source>
</evidence>
<keyword evidence="2" id="KW-0805">Transcription regulation</keyword>
<dbReference type="PRINTS" id="PR00039">
    <property type="entry name" value="HTHLYSR"/>
</dbReference>
<dbReference type="InterPro" id="IPR005119">
    <property type="entry name" value="LysR_subst-bd"/>
</dbReference>
<dbReference type="Gene3D" id="1.10.10.10">
    <property type="entry name" value="Winged helix-like DNA-binding domain superfamily/Winged helix DNA-binding domain"/>
    <property type="match status" value="1"/>
</dbReference>
<evidence type="ECO:0000256" key="3">
    <source>
        <dbReference type="ARBA" id="ARBA00023125"/>
    </source>
</evidence>
<evidence type="ECO:0000313" key="6">
    <source>
        <dbReference type="EMBL" id="TCO11410.1"/>
    </source>
</evidence>
<protein>
    <submittedName>
        <fullName evidence="6">DNA-binding transcriptional LysR family regulator</fullName>
    </submittedName>
</protein>
<dbReference type="Proteomes" id="UP000295818">
    <property type="component" value="Unassembled WGS sequence"/>
</dbReference>
<evidence type="ECO:0000313" key="7">
    <source>
        <dbReference type="Proteomes" id="UP000295818"/>
    </source>
</evidence>
<dbReference type="SUPFAM" id="SSF53850">
    <property type="entry name" value="Periplasmic binding protein-like II"/>
    <property type="match status" value="1"/>
</dbReference>
<reference evidence="6 7" key="1">
    <citation type="journal article" date="2015" name="Stand. Genomic Sci.">
        <title>Genomic Encyclopedia of Bacterial and Archaeal Type Strains, Phase III: the genomes of soil and plant-associated and newly described type strains.</title>
        <authorList>
            <person name="Whitman W.B."/>
            <person name="Woyke T."/>
            <person name="Klenk H.P."/>
            <person name="Zhou Y."/>
            <person name="Lilburn T.G."/>
            <person name="Beck B.J."/>
            <person name="De Vos P."/>
            <person name="Vandamme P."/>
            <person name="Eisen J.A."/>
            <person name="Garrity G."/>
            <person name="Hugenholtz P."/>
            <person name="Kyrpides N.C."/>
        </authorList>
    </citation>
    <scope>NUCLEOTIDE SEQUENCE [LARGE SCALE GENOMIC DNA]</scope>
    <source>
        <strain evidence="6 7">VKM Ac-2538</strain>
    </source>
</reference>
<gene>
    <name evidence="6" type="ORF">EV644_13173</name>
</gene>
<keyword evidence="4" id="KW-0804">Transcription</keyword>
<dbReference type="EMBL" id="SLWM01000031">
    <property type="protein sequence ID" value="TCO11410.1"/>
    <property type="molecule type" value="Genomic_DNA"/>
</dbReference>
<keyword evidence="3 6" id="KW-0238">DNA-binding</keyword>
<dbReference type="GO" id="GO:0003677">
    <property type="term" value="F:DNA binding"/>
    <property type="evidence" value="ECO:0007669"/>
    <property type="project" value="UniProtKB-KW"/>
</dbReference>
<dbReference type="PANTHER" id="PTHR30346">
    <property type="entry name" value="TRANSCRIPTIONAL DUAL REGULATOR HCAR-RELATED"/>
    <property type="match status" value="1"/>
</dbReference>
<dbReference type="PROSITE" id="PS50931">
    <property type="entry name" value="HTH_LYSR"/>
    <property type="match status" value="1"/>
</dbReference>
<feature type="domain" description="HTH lysR-type" evidence="5">
    <location>
        <begin position="1"/>
        <end position="58"/>
    </location>
</feature>
<comment type="caution">
    <text evidence="6">The sequence shown here is derived from an EMBL/GenBank/DDBJ whole genome shotgun (WGS) entry which is preliminary data.</text>
</comment>
<dbReference type="Pfam" id="PF00126">
    <property type="entry name" value="HTH_1"/>
    <property type="match status" value="1"/>
</dbReference>
<proteinExistence type="inferred from homology"/>
<dbReference type="InterPro" id="IPR036388">
    <property type="entry name" value="WH-like_DNA-bd_sf"/>
</dbReference>
<dbReference type="RefSeq" id="WP_132196302.1">
    <property type="nucleotide sequence ID" value="NZ_SLWM01000031.1"/>
</dbReference>
<dbReference type="InterPro" id="IPR000847">
    <property type="entry name" value="LysR_HTH_N"/>
</dbReference>
<dbReference type="Gene3D" id="3.40.190.10">
    <property type="entry name" value="Periplasmic binding protein-like II"/>
    <property type="match status" value="2"/>
</dbReference>
<sequence>MNVEYLRYAQAVAQAGSFSAAARELRVSQPSLSKGIAQLEAALGGKLYARSTQGVSPTPFGKQMLPLISAAISSIDALADSAREASTRARQAIRLGVSPLIDSGLVARAFAASRELLPERTLLLREANMMTLREALLSGALDLALMPAVSTIPGCVQQVVYTEPVVILEPPARHSSGPPSGPITLDSLGNDPLILVPDQCGLTAFTVDLFADRGIPLHRYPGEAANYQVLEEWSQLGLGAALLPVSKLSDPGHSARELQHNDQPVLIGYEAAWRKDSRAHAELAALVNAIAAKGANHPDRPLRTSSGATT</sequence>
<keyword evidence="7" id="KW-1185">Reference proteome</keyword>
<comment type="similarity">
    <text evidence="1">Belongs to the LysR transcriptional regulatory family.</text>
</comment>
<organism evidence="6 7">
    <name type="scientific">Kribbella orskensis</name>
    <dbReference type="NCBI Taxonomy" id="2512216"/>
    <lineage>
        <taxon>Bacteria</taxon>
        <taxon>Bacillati</taxon>
        <taxon>Actinomycetota</taxon>
        <taxon>Actinomycetes</taxon>
        <taxon>Propionibacteriales</taxon>
        <taxon>Kribbellaceae</taxon>
        <taxon>Kribbella</taxon>
    </lineage>
</organism>
<dbReference type="InterPro" id="IPR036390">
    <property type="entry name" value="WH_DNA-bd_sf"/>
</dbReference>
<dbReference type="CDD" id="cd05466">
    <property type="entry name" value="PBP2_LTTR_substrate"/>
    <property type="match status" value="1"/>
</dbReference>
<evidence type="ECO:0000256" key="1">
    <source>
        <dbReference type="ARBA" id="ARBA00009437"/>
    </source>
</evidence>
<dbReference type="Pfam" id="PF03466">
    <property type="entry name" value="LysR_substrate"/>
    <property type="match status" value="1"/>
</dbReference>
<accession>A0ABY2BA98</accession>
<evidence type="ECO:0000256" key="4">
    <source>
        <dbReference type="ARBA" id="ARBA00023163"/>
    </source>
</evidence>
<dbReference type="SUPFAM" id="SSF46785">
    <property type="entry name" value="Winged helix' DNA-binding domain"/>
    <property type="match status" value="1"/>
</dbReference>
<name>A0ABY2BA98_9ACTN</name>
<evidence type="ECO:0000256" key="2">
    <source>
        <dbReference type="ARBA" id="ARBA00023015"/>
    </source>
</evidence>